<evidence type="ECO:0000313" key="2">
    <source>
        <dbReference type="EMBL" id="VFU41249.1"/>
    </source>
</evidence>
<dbReference type="PANTHER" id="PTHR12215:SF15">
    <property type="entry name" value="4'-PHOSPHOPANTETHEINYL TRANSFERASE SUPERFAMILY-RELATED"/>
    <property type="match status" value="1"/>
</dbReference>
<dbReference type="InterPro" id="IPR050559">
    <property type="entry name" value="P-Pant_transferase_sf"/>
</dbReference>
<dbReference type="GO" id="GO:0019878">
    <property type="term" value="P:lysine biosynthetic process via aminoadipic acid"/>
    <property type="evidence" value="ECO:0007669"/>
    <property type="project" value="TreeGrafter"/>
</dbReference>
<dbReference type="AlphaFoldDB" id="A0A6N2LMF7"/>
<dbReference type="InterPro" id="IPR037143">
    <property type="entry name" value="4-PPantetheinyl_Trfase_dom_sf"/>
</dbReference>
<dbReference type="SUPFAM" id="SSF56214">
    <property type="entry name" value="4'-phosphopantetheinyl transferase"/>
    <property type="match status" value="1"/>
</dbReference>
<name>A0A6N2LMF7_SALVM</name>
<accession>A0A6N2LMF7</accession>
<dbReference type="GO" id="GO:0000287">
    <property type="term" value="F:magnesium ion binding"/>
    <property type="evidence" value="ECO:0007669"/>
    <property type="project" value="InterPro"/>
</dbReference>
<dbReference type="EC" id="2.7.8.7" evidence="1"/>
<dbReference type="Gene3D" id="3.90.470.20">
    <property type="entry name" value="4'-phosphopantetheinyl transferase domain"/>
    <property type="match status" value="1"/>
</dbReference>
<dbReference type="GO" id="GO:0008897">
    <property type="term" value="F:holo-[acyl-carrier-protein] synthase activity"/>
    <property type="evidence" value="ECO:0007669"/>
    <property type="project" value="UniProtKB-EC"/>
</dbReference>
<evidence type="ECO:0000256" key="1">
    <source>
        <dbReference type="ARBA" id="ARBA00013172"/>
    </source>
</evidence>
<dbReference type="EMBL" id="CAADRP010001562">
    <property type="protein sequence ID" value="VFU41249.1"/>
    <property type="molecule type" value="Genomic_DNA"/>
</dbReference>
<sequence>MRGDQLQKRALLARALINNHVVDPRSLKFRKNVHGKPELVWESDDGQCSSPLHFNISHTSSLIACGVTVNSPIYIDVEASKEKLKTIS</sequence>
<organism evidence="2">
    <name type="scientific">Salix viminalis</name>
    <name type="common">Common osier</name>
    <name type="synonym">Basket willow</name>
    <dbReference type="NCBI Taxonomy" id="40686"/>
    <lineage>
        <taxon>Eukaryota</taxon>
        <taxon>Viridiplantae</taxon>
        <taxon>Streptophyta</taxon>
        <taxon>Embryophyta</taxon>
        <taxon>Tracheophyta</taxon>
        <taxon>Spermatophyta</taxon>
        <taxon>Magnoliopsida</taxon>
        <taxon>eudicotyledons</taxon>
        <taxon>Gunneridae</taxon>
        <taxon>Pentapetalae</taxon>
        <taxon>rosids</taxon>
        <taxon>fabids</taxon>
        <taxon>Malpighiales</taxon>
        <taxon>Salicaceae</taxon>
        <taxon>Saliceae</taxon>
        <taxon>Salix</taxon>
    </lineage>
</organism>
<reference evidence="2" key="1">
    <citation type="submission" date="2019-03" db="EMBL/GenBank/DDBJ databases">
        <authorList>
            <person name="Mank J."/>
            <person name="Almeida P."/>
        </authorList>
    </citation>
    <scope>NUCLEOTIDE SEQUENCE</scope>
    <source>
        <strain evidence="2">78183</strain>
    </source>
</reference>
<proteinExistence type="predicted"/>
<dbReference type="GO" id="GO:0005829">
    <property type="term" value="C:cytosol"/>
    <property type="evidence" value="ECO:0007669"/>
    <property type="project" value="TreeGrafter"/>
</dbReference>
<protein>
    <recommendedName>
        <fullName evidence="1">holo-[acyl-carrier-protein] synthase</fullName>
        <ecNumber evidence="1">2.7.8.7</ecNumber>
    </recommendedName>
</protein>
<gene>
    <name evidence="2" type="ORF">SVIM_LOCUS241815</name>
</gene>
<dbReference type="PANTHER" id="PTHR12215">
    <property type="entry name" value="PHOSPHOPANTETHEINE TRANSFERASE"/>
    <property type="match status" value="1"/>
</dbReference>